<evidence type="ECO:0000256" key="1">
    <source>
        <dbReference type="SAM" id="MobiDB-lite"/>
    </source>
</evidence>
<organism evidence="2">
    <name type="scientific">uncultured Thermoleophilia bacterium</name>
    <dbReference type="NCBI Taxonomy" id="1497501"/>
    <lineage>
        <taxon>Bacteria</taxon>
        <taxon>Bacillati</taxon>
        <taxon>Actinomycetota</taxon>
        <taxon>Thermoleophilia</taxon>
        <taxon>environmental samples</taxon>
    </lineage>
</organism>
<dbReference type="EMBL" id="CADCWC010000167">
    <property type="protein sequence ID" value="CAA9531415.1"/>
    <property type="molecule type" value="Genomic_DNA"/>
</dbReference>
<feature type="compositionally biased region" description="Basic and acidic residues" evidence="1">
    <location>
        <begin position="14"/>
        <end position="69"/>
    </location>
</feature>
<dbReference type="GO" id="GO:0016853">
    <property type="term" value="F:isomerase activity"/>
    <property type="evidence" value="ECO:0007669"/>
    <property type="project" value="UniProtKB-KW"/>
</dbReference>
<reference evidence="2" key="1">
    <citation type="submission" date="2020-02" db="EMBL/GenBank/DDBJ databases">
        <authorList>
            <person name="Meier V. D."/>
        </authorList>
    </citation>
    <scope>NUCLEOTIDE SEQUENCE</scope>
    <source>
        <strain evidence="2">AVDCRST_MAG79</strain>
    </source>
</reference>
<dbReference type="AlphaFoldDB" id="A0A6J4TTR9"/>
<keyword evidence="2" id="KW-0413">Isomerase</keyword>
<name>A0A6J4TTR9_9ACTN</name>
<protein>
    <submittedName>
        <fullName evidence="2">Mannose-6-phosphate isomerase</fullName>
    </submittedName>
</protein>
<feature type="compositionally biased region" description="Basic residues" evidence="1">
    <location>
        <begin position="123"/>
        <end position="133"/>
    </location>
</feature>
<proteinExistence type="predicted"/>
<feature type="non-terminal residue" evidence="2">
    <location>
        <position position="1"/>
    </location>
</feature>
<accession>A0A6J4TTR9</accession>
<feature type="compositionally biased region" description="Basic residues" evidence="1">
    <location>
        <begin position="74"/>
        <end position="85"/>
    </location>
</feature>
<evidence type="ECO:0000313" key="2">
    <source>
        <dbReference type="EMBL" id="CAA9531415.1"/>
    </source>
</evidence>
<feature type="region of interest" description="Disordered" evidence="1">
    <location>
        <begin position="1"/>
        <end position="133"/>
    </location>
</feature>
<gene>
    <name evidence="2" type="ORF">AVDCRST_MAG79-957</name>
</gene>
<sequence>ARPEAVHHRHRGRGERGLPPRPLDRPAHPARDHDDSRRRRDRGGGPRGLRPDPHLRERHGRDGARRGDAAGRAGRPRGRAGRHVAQRPQHGRQPARPLHRLRAAGPRGRGRAPHEGGGGGRGGLRRGRAALGV</sequence>
<feature type="non-terminal residue" evidence="2">
    <location>
        <position position="133"/>
    </location>
</feature>